<keyword evidence="2" id="KW-1185">Reference proteome</keyword>
<reference evidence="1 2" key="1">
    <citation type="submission" date="2020-09" db="EMBL/GenBank/DDBJ databases">
        <title>De no assembly of potato wild relative species, Solanum commersonii.</title>
        <authorList>
            <person name="Cho K."/>
        </authorList>
    </citation>
    <scope>NUCLEOTIDE SEQUENCE [LARGE SCALE GENOMIC DNA]</scope>
    <source>
        <strain evidence="1">LZ3.2</strain>
        <tissue evidence="1">Leaf</tissue>
    </source>
</reference>
<protein>
    <submittedName>
        <fullName evidence="1">Uncharacterized protein</fullName>
    </submittedName>
</protein>
<dbReference type="Proteomes" id="UP000824120">
    <property type="component" value="Chromosome 4"/>
</dbReference>
<evidence type="ECO:0000313" key="2">
    <source>
        <dbReference type="Proteomes" id="UP000824120"/>
    </source>
</evidence>
<gene>
    <name evidence="1" type="ORF">H5410_021998</name>
</gene>
<sequence length="72" mass="7739">MKGLPVNVGAISRLNFGLISDGASVGSIITSYLCALQIEEEVHDMCPPAPHLVYCLVDVNRTKTLILPKGRC</sequence>
<accession>A0A9J5ZE52</accession>
<proteinExistence type="predicted"/>
<dbReference type="EMBL" id="JACXVP010000004">
    <property type="protein sequence ID" value="KAG5610717.1"/>
    <property type="molecule type" value="Genomic_DNA"/>
</dbReference>
<dbReference type="AlphaFoldDB" id="A0A9J5ZE52"/>
<name>A0A9J5ZE52_SOLCO</name>
<dbReference type="OrthoDB" id="1306244at2759"/>
<evidence type="ECO:0000313" key="1">
    <source>
        <dbReference type="EMBL" id="KAG5610717.1"/>
    </source>
</evidence>
<organism evidence="1 2">
    <name type="scientific">Solanum commersonii</name>
    <name type="common">Commerson's wild potato</name>
    <name type="synonym">Commerson's nightshade</name>
    <dbReference type="NCBI Taxonomy" id="4109"/>
    <lineage>
        <taxon>Eukaryota</taxon>
        <taxon>Viridiplantae</taxon>
        <taxon>Streptophyta</taxon>
        <taxon>Embryophyta</taxon>
        <taxon>Tracheophyta</taxon>
        <taxon>Spermatophyta</taxon>
        <taxon>Magnoliopsida</taxon>
        <taxon>eudicotyledons</taxon>
        <taxon>Gunneridae</taxon>
        <taxon>Pentapetalae</taxon>
        <taxon>asterids</taxon>
        <taxon>lamiids</taxon>
        <taxon>Solanales</taxon>
        <taxon>Solanaceae</taxon>
        <taxon>Solanoideae</taxon>
        <taxon>Solaneae</taxon>
        <taxon>Solanum</taxon>
    </lineage>
</organism>
<comment type="caution">
    <text evidence="1">The sequence shown here is derived from an EMBL/GenBank/DDBJ whole genome shotgun (WGS) entry which is preliminary data.</text>
</comment>